<reference evidence="2 3" key="1">
    <citation type="submission" date="2020-04" db="EMBL/GenBank/DDBJ databases">
        <authorList>
            <person name="Wallbank WR R."/>
            <person name="Pardo Diaz C."/>
            <person name="Kozak K."/>
            <person name="Martin S."/>
            <person name="Jiggins C."/>
            <person name="Moest M."/>
            <person name="Warren A I."/>
            <person name="Byers J.R.P. K."/>
            <person name="Montejo-Kovacevich G."/>
            <person name="Yen C E."/>
        </authorList>
    </citation>
    <scope>NUCLEOTIDE SEQUENCE [LARGE SCALE GENOMIC DNA]</scope>
</reference>
<evidence type="ECO:0000256" key="1">
    <source>
        <dbReference type="SAM" id="MobiDB-lite"/>
    </source>
</evidence>
<accession>A0A8S1B068</accession>
<sequence length="497" mass="55859">MIPNKIRESRRVKALKLPKNLERLYKKGKCRECAVVVTRMDFAKILGKFTKVKIQYESSKTPKTKQNSEVTSPNTNARLKSNENGMILIHRNAKSQQPVKEVTASKKTKTESPRVTHNILKENNRLKKVTASTTLMKDKNSYYDDKKKMTASTQKQYVVVFEDPVPHSNNNKDVNSKVSLSDLLSQINDSILPSKDWCIDFFPKKGEPKDDKVYDRIAAELEDLMYSEKPTKPIEKMDTAETKVDDFPSIMDILNDNSSDSKTNDQSSSLDFKSNLESSDVEAMLLGKTNSSISTPLPPTPMDVENADMGNLMEDVNHLAVIPDNIVMPETPTKLPASDIIEEVENPQSPSILDETLQKGIEEHLPCNTDKKNDASQDNNLKTDETMNNTDKKEDTEMKPVEANLQQEITEFKDVKPKETISLATIEGITHLVFKKTKDGACFKSVTCPKDLKYDIEIDGKSVEFIGAPKVISNPGDLQVLLEIVNESELSNLHVLH</sequence>
<feature type="region of interest" description="Disordered" evidence="1">
    <location>
        <begin position="366"/>
        <end position="397"/>
    </location>
</feature>
<dbReference type="Proteomes" id="UP000494256">
    <property type="component" value="Unassembled WGS sequence"/>
</dbReference>
<proteinExistence type="predicted"/>
<feature type="region of interest" description="Disordered" evidence="1">
    <location>
        <begin position="93"/>
        <end position="113"/>
    </location>
</feature>
<feature type="region of interest" description="Disordered" evidence="1">
    <location>
        <begin position="59"/>
        <end position="79"/>
    </location>
</feature>
<dbReference type="AlphaFoldDB" id="A0A8S1B068"/>
<dbReference type="OrthoDB" id="1659429at2759"/>
<evidence type="ECO:0000313" key="2">
    <source>
        <dbReference type="EMBL" id="CAB3255626.1"/>
    </source>
</evidence>
<organism evidence="2 3">
    <name type="scientific">Arctia plantaginis</name>
    <name type="common">Wood tiger moth</name>
    <name type="synonym">Phalaena plantaginis</name>
    <dbReference type="NCBI Taxonomy" id="874455"/>
    <lineage>
        <taxon>Eukaryota</taxon>
        <taxon>Metazoa</taxon>
        <taxon>Ecdysozoa</taxon>
        <taxon>Arthropoda</taxon>
        <taxon>Hexapoda</taxon>
        <taxon>Insecta</taxon>
        <taxon>Pterygota</taxon>
        <taxon>Neoptera</taxon>
        <taxon>Endopterygota</taxon>
        <taxon>Lepidoptera</taxon>
        <taxon>Glossata</taxon>
        <taxon>Ditrysia</taxon>
        <taxon>Noctuoidea</taxon>
        <taxon>Erebidae</taxon>
        <taxon>Arctiinae</taxon>
        <taxon>Arctia</taxon>
    </lineage>
</organism>
<gene>
    <name evidence="2" type="ORF">APLA_LOCUS15317</name>
</gene>
<comment type="caution">
    <text evidence="2">The sequence shown here is derived from an EMBL/GenBank/DDBJ whole genome shotgun (WGS) entry which is preliminary data.</text>
</comment>
<dbReference type="EMBL" id="CADEBD010000443">
    <property type="protein sequence ID" value="CAB3255626.1"/>
    <property type="molecule type" value="Genomic_DNA"/>
</dbReference>
<evidence type="ECO:0000313" key="3">
    <source>
        <dbReference type="Proteomes" id="UP000494256"/>
    </source>
</evidence>
<name>A0A8S1B068_ARCPL</name>
<protein>
    <submittedName>
        <fullName evidence="2">Uncharacterized protein</fullName>
    </submittedName>
</protein>